<evidence type="ECO:0000313" key="3">
    <source>
        <dbReference type="Proteomes" id="UP000834106"/>
    </source>
</evidence>
<feature type="region of interest" description="Disordered" evidence="1">
    <location>
        <begin position="218"/>
        <end position="330"/>
    </location>
</feature>
<feature type="compositionally biased region" description="Basic and acidic residues" evidence="1">
    <location>
        <begin position="171"/>
        <end position="187"/>
    </location>
</feature>
<accession>A0AAD2E4M8</accession>
<evidence type="ECO:0000313" key="2">
    <source>
        <dbReference type="EMBL" id="CAI9775993.1"/>
    </source>
</evidence>
<dbReference type="PANTHER" id="PTHR31008:SF2">
    <property type="entry name" value="COP1-INTERACTING PROTEIN-LIKE PROTEIN"/>
    <property type="match status" value="1"/>
</dbReference>
<feature type="compositionally biased region" description="Basic and acidic residues" evidence="1">
    <location>
        <begin position="147"/>
        <end position="157"/>
    </location>
</feature>
<feature type="compositionally biased region" description="Polar residues" evidence="1">
    <location>
        <begin position="320"/>
        <end position="329"/>
    </location>
</feature>
<feature type="region of interest" description="Disordered" evidence="1">
    <location>
        <begin position="72"/>
        <end position="188"/>
    </location>
</feature>
<feature type="compositionally biased region" description="Polar residues" evidence="1">
    <location>
        <begin position="241"/>
        <end position="281"/>
    </location>
</feature>
<feature type="region of interest" description="Disordered" evidence="1">
    <location>
        <begin position="511"/>
        <end position="534"/>
    </location>
</feature>
<feature type="compositionally biased region" description="Low complexity" evidence="1">
    <location>
        <begin position="282"/>
        <end position="292"/>
    </location>
</feature>
<feature type="compositionally biased region" description="Polar residues" evidence="1">
    <location>
        <begin position="297"/>
        <end position="311"/>
    </location>
</feature>
<sequence length="698" mass="76550">MSDSFMIGSRGNQSNLGKSSEPLAVDGFERAVNKMDRESSSGMADETFIVPFRSMSIDQDGVGERTVIELDPEIPSKHQKSESISGRIRNQVNCEPDDLNLMPARGTEKRSSGYDPALDYEMQVCKEGSTSEEKRKKGVVNVKGGIKKSDKDRRSKVTSDSLNKQRTGGPIRKEKGSKINPLEDARARAKQLRSFKADLQKMKKEKEEAELKRLEALKLERQKRIASRGSSTSAKSSLPSPQTKKLPSKLTPITNRGSKFSDSEPGSSSPLQRSKVRTSIGSSESQKASKASKVSERSQLAGNRLSRSVLSLSEPKRESNVVTLDSKASTARIRRLSEPKTISNHPVTSMKVRSAEALSKRKLSMGSERNKISAIINLDKGKAETPPELKIKTEKAPVNIGQNKSVVKDMLQLNGVKPSAFSKNAELNVKDCNIAHQSDIDDNPIIEKTIVMLEYEKPSIPALHSSEGKMSLRDQRLDDHDKGENSDVRSELTAICAPTLPMDGVDTNFLPKQTQKQSDSNSVRINNKEKDPPKFASTITAKKTYQAPYARVSSLEDPCTRKTDYGKAPLASSDMALGVKETAKAHVPDVKTLRLDKNLDSTPVKESSKGFKRLLKFGKKNHSSASVDFSVESGGASIDGFDKGDRAKNTTASSAVDTLKNLISQDETPSVSNASQKHSRHFSLLPFWSKSSEKKQAS</sequence>
<gene>
    <name evidence="2" type="ORF">FPE_LOCUS23423</name>
</gene>
<dbReference type="Proteomes" id="UP000834106">
    <property type="component" value="Chromosome 14"/>
</dbReference>
<organism evidence="2 3">
    <name type="scientific">Fraxinus pennsylvanica</name>
    <dbReference type="NCBI Taxonomy" id="56036"/>
    <lineage>
        <taxon>Eukaryota</taxon>
        <taxon>Viridiplantae</taxon>
        <taxon>Streptophyta</taxon>
        <taxon>Embryophyta</taxon>
        <taxon>Tracheophyta</taxon>
        <taxon>Spermatophyta</taxon>
        <taxon>Magnoliopsida</taxon>
        <taxon>eudicotyledons</taxon>
        <taxon>Gunneridae</taxon>
        <taxon>Pentapetalae</taxon>
        <taxon>asterids</taxon>
        <taxon>lamiids</taxon>
        <taxon>Lamiales</taxon>
        <taxon>Oleaceae</taxon>
        <taxon>Oleeae</taxon>
        <taxon>Fraxinus</taxon>
    </lineage>
</organism>
<dbReference type="AlphaFoldDB" id="A0AAD2E4M8"/>
<proteinExistence type="predicted"/>
<feature type="compositionally biased region" description="Polar residues" evidence="1">
    <location>
        <begin position="82"/>
        <end position="93"/>
    </location>
</feature>
<reference evidence="2" key="1">
    <citation type="submission" date="2023-05" db="EMBL/GenBank/DDBJ databases">
        <authorList>
            <person name="Huff M."/>
        </authorList>
    </citation>
    <scope>NUCLEOTIDE SEQUENCE</scope>
</reference>
<protein>
    <recommendedName>
        <fullName evidence="4">COP1-interacting protein 7</fullName>
    </recommendedName>
</protein>
<feature type="compositionally biased region" description="Polar residues" evidence="1">
    <location>
        <begin position="511"/>
        <end position="525"/>
    </location>
</feature>
<feature type="compositionally biased region" description="Low complexity" evidence="1">
    <location>
        <begin position="227"/>
        <end position="240"/>
    </location>
</feature>
<keyword evidence="3" id="KW-1185">Reference proteome</keyword>
<name>A0AAD2E4M8_9LAMI</name>
<dbReference type="PANTHER" id="PTHR31008">
    <property type="entry name" value="COP1-INTERACTING PROTEIN-RELATED"/>
    <property type="match status" value="1"/>
</dbReference>
<evidence type="ECO:0008006" key="4">
    <source>
        <dbReference type="Google" id="ProtNLM"/>
    </source>
</evidence>
<feature type="region of interest" description="Disordered" evidence="1">
    <location>
        <begin position="1"/>
        <end position="29"/>
    </location>
</feature>
<feature type="compositionally biased region" description="Basic and acidic residues" evidence="1">
    <location>
        <begin position="72"/>
        <end position="81"/>
    </location>
</feature>
<evidence type="ECO:0000256" key="1">
    <source>
        <dbReference type="SAM" id="MobiDB-lite"/>
    </source>
</evidence>
<dbReference type="EMBL" id="OU503049">
    <property type="protein sequence ID" value="CAI9775993.1"/>
    <property type="molecule type" value="Genomic_DNA"/>
</dbReference>